<evidence type="ECO:0000313" key="3">
    <source>
        <dbReference type="RefSeq" id="XP_015187941.1"/>
    </source>
</evidence>
<organism evidence="2 3">
    <name type="scientific">Polistes dominula</name>
    <name type="common">European paper wasp</name>
    <name type="synonym">Vespa dominula</name>
    <dbReference type="NCBI Taxonomy" id="743375"/>
    <lineage>
        <taxon>Eukaryota</taxon>
        <taxon>Metazoa</taxon>
        <taxon>Ecdysozoa</taxon>
        <taxon>Arthropoda</taxon>
        <taxon>Hexapoda</taxon>
        <taxon>Insecta</taxon>
        <taxon>Pterygota</taxon>
        <taxon>Neoptera</taxon>
        <taxon>Endopterygota</taxon>
        <taxon>Hymenoptera</taxon>
        <taxon>Apocrita</taxon>
        <taxon>Aculeata</taxon>
        <taxon>Vespoidea</taxon>
        <taxon>Vespidae</taxon>
        <taxon>Polistinae</taxon>
        <taxon>Polistini</taxon>
        <taxon>Polistes</taxon>
    </lineage>
</organism>
<sequence length="443" mass="51218">MSSTNRLRSSSAINKWSTKMKENLKKGSLRTSSTLDTGWNQDLPSHPLRSTASSNIYQSNTVPSKHDFKRSEEKTSEETILIEVDSNVDDYLINPDIKNVPIKQKNDALLGRNYGYICDYPNLNVTQAMLAMQKLQRLKELQRKRDLTEKYYSHEIRKLLIGDYCHPNPRTELSPLKYNYFNNNNNNNRIQRSNFLQPYLESGTVWHDDDDHPSGLRMHSRNDKTYFHHDDRSSSKEDLQSVAGSAQPPINTGTRLYLQRSKEGDSKCDNRGFQTDKNRYMQLANKERKLQDELIAVNHEMANLTTTLLDSSCESDNETMKSLYEIDYQKRGLPIIHYRILMAAVDSPIGAPIKPAVTDLKNAYRDPTRFRYSAIERPTIEPAKTINLLAVPEIFTLWKEPFTGKTEYEDNISKMGLCNMRNLQQYLDPLPSSRNRFGDCRLQ</sequence>
<feature type="compositionally biased region" description="Basic and acidic residues" evidence="1">
    <location>
        <begin position="215"/>
        <end position="239"/>
    </location>
</feature>
<keyword evidence="2" id="KW-1185">Reference proteome</keyword>
<feature type="compositionally biased region" description="Basic and acidic residues" evidence="1">
    <location>
        <begin position="64"/>
        <end position="76"/>
    </location>
</feature>
<gene>
    <name evidence="3" type="primary">LOC107072476</name>
</gene>
<feature type="region of interest" description="Disordered" evidence="1">
    <location>
        <begin position="21"/>
        <end position="76"/>
    </location>
</feature>
<feature type="region of interest" description="Disordered" evidence="1">
    <location>
        <begin position="215"/>
        <end position="252"/>
    </location>
</feature>
<accession>A0ABM1J653</accession>
<dbReference type="Proteomes" id="UP000694924">
    <property type="component" value="Unplaced"/>
</dbReference>
<evidence type="ECO:0000313" key="2">
    <source>
        <dbReference type="Proteomes" id="UP000694924"/>
    </source>
</evidence>
<evidence type="ECO:0000256" key="1">
    <source>
        <dbReference type="SAM" id="MobiDB-lite"/>
    </source>
</evidence>
<feature type="compositionally biased region" description="Polar residues" evidence="1">
    <location>
        <begin position="242"/>
        <end position="252"/>
    </location>
</feature>
<proteinExistence type="predicted"/>
<dbReference type="GeneID" id="107072476"/>
<feature type="compositionally biased region" description="Polar residues" evidence="1">
    <location>
        <begin position="29"/>
        <end position="63"/>
    </location>
</feature>
<protein>
    <submittedName>
        <fullName evidence="3">Uncharacterized protein LOC107072476 isoform X1</fullName>
    </submittedName>
</protein>
<name>A0ABM1J653_POLDO</name>
<reference evidence="3" key="1">
    <citation type="submission" date="2025-08" db="UniProtKB">
        <authorList>
            <consortium name="RefSeq"/>
        </authorList>
    </citation>
    <scope>IDENTIFICATION</scope>
    <source>
        <tissue evidence="3">Whole body</tissue>
    </source>
</reference>
<dbReference type="RefSeq" id="XP_015187941.1">
    <property type="nucleotide sequence ID" value="XM_015332455.1"/>
</dbReference>